<reference evidence="1 2" key="1">
    <citation type="submission" date="2016-10" db="EMBL/GenBank/DDBJ databases">
        <authorList>
            <person name="de Groot N.N."/>
        </authorList>
    </citation>
    <scope>NUCLEOTIDE SEQUENCE [LARGE SCALE GENOMIC DNA]</scope>
    <source>
        <strain evidence="1 2">Nm22</strain>
    </source>
</reference>
<sequence length="257" mass="29913">MHIGVLGEKMTRTRISENIQTDVLTASRRRCCICYGLNGDLEIKRGQIAHLDKNRENNKLDNLAFLCMDHHDEYDSTTSQSKSFLLKEIKAFREELHNYWQTPEESTHIDIVTTTIEEIGLLPHLWKNQFLSLVPNGWKLVENYSTGEIWGSMVAMVEVLDLTEKDWPRYKVLYDVILPHVVKKMESEIILWGQYLTDDYKHKLQMSLRKLSQASILYRTLQVHVSEAIFIKNLLLETLINLKEVCSDASAEKEKFA</sequence>
<dbReference type="Proteomes" id="UP000199459">
    <property type="component" value="Unassembled WGS sequence"/>
</dbReference>
<proteinExistence type="predicted"/>
<dbReference type="EMBL" id="FOCP01000001">
    <property type="protein sequence ID" value="SEM67534.1"/>
    <property type="molecule type" value="Genomic_DNA"/>
</dbReference>
<accession>A0A1H8AC88</accession>
<protein>
    <submittedName>
        <fullName evidence="1">Uncharacterized protein</fullName>
    </submittedName>
</protein>
<dbReference type="AlphaFoldDB" id="A0A1H8AC88"/>
<evidence type="ECO:0000313" key="1">
    <source>
        <dbReference type="EMBL" id="SEM67534.1"/>
    </source>
</evidence>
<gene>
    <name evidence="1" type="ORF">SAMN05216325_10141</name>
</gene>
<organism evidence="1 2">
    <name type="scientific">Nitrosomonas marina</name>
    <dbReference type="NCBI Taxonomy" id="917"/>
    <lineage>
        <taxon>Bacteria</taxon>
        <taxon>Pseudomonadati</taxon>
        <taxon>Pseudomonadota</taxon>
        <taxon>Betaproteobacteria</taxon>
        <taxon>Nitrosomonadales</taxon>
        <taxon>Nitrosomonadaceae</taxon>
        <taxon>Nitrosomonas</taxon>
    </lineage>
</organism>
<evidence type="ECO:0000313" key="2">
    <source>
        <dbReference type="Proteomes" id="UP000199459"/>
    </source>
</evidence>
<name>A0A1H8AC88_9PROT</name>